<dbReference type="Gene3D" id="1.20.120.1780">
    <property type="entry name" value="UbiA prenyltransferase"/>
    <property type="match status" value="1"/>
</dbReference>
<proteinExistence type="inferred from homology"/>
<evidence type="ECO:0000256" key="6">
    <source>
        <dbReference type="ARBA" id="ARBA00023136"/>
    </source>
</evidence>
<evidence type="ECO:0000256" key="7">
    <source>
        <dbReference type="SAM" id="Phobius"/>
    </source>
</evidence>
<dbReference type="FunFam" id="1.10.357.140:FF:000011">
    <property type="entry name" value="Homogentisate phytyltransferase 1"/>
    <property type="match status" value="1"/>
</dbReference>
<dbReference type="EMBL" id="LNRQ01000002">
    <property type="protein sequence ID" value="KZN06850.1"/>
    <property type="molecule type" value="Genomic_DNA"/>
</dbReference>
<keyword evidence="4 7" id="KW-0812">Transmembrane</keyword>
<feature type="transmembrane region" description="Helical" evidence="7">
    <location>
        <begin position="114"/>
        <end position="134"/>
    </location>
</feature>
<dbReference type="Gramene" id="KZN06850">
    <property type="protein sequence ID" value="KZN06850"/>
    <property type="gene ID" value="DCAR_007687"/>
</dbReference>
<reference evidence="8" key="1">
    <citation type="journal article" date="2016" name="Nat. Genet.">
        <title>A high-quality carrot genome assembly provides new insights into carotenoid accumulation and asterid genome evolution.</title>
        <authorList>
            <person name="Iorizzo M."/>
            <person name="Ellison S."/>
            <person name="Senalik D."/>
            <person name="Zeng P."/>
            <person name="Satapoomin P."/>
            <person name="Huang J."/>
            <person name="Bowman M."/>
            <person name="Iovene M."/>
            <person name="Sanseverino W."/>
            <person name="Cavagnaro P."/>
            <person name="Yildiz M."/>
            <person name="Macko-Podgorni A."/>
            <person name="Moranska E."/>
            <person name="Grzebelus E."/>
            <person name="Grzebelus D."/>
            <person name="Ashrafi H."/>
            <person name="Zheng Z."/>
            <person name="Cheng S."/>
            <person name="Spooner D."/>
            <person name="Van Deynze A."/>
            <person name="Simon P."/>
        </authorList>
    </citation>
    <scope>NUCLEOTIDE SEQUENCE [LARGE SCALE GENOMIC DNA]</scope>
    <source>
        <tissue evidence="8">Leaf</tissue>
    </source>
</reference>
<dbReference type="OMA" id="FATVFMC"/>
<feature type="transmembrane region" description="Helical" evidence="7">
    <location>
        <begin position="146"/>
        <end position="170"/>
    </location>
</feature>
<evidence type="ECO:0000256" key="5">
    <source>
        <dbReference type="ARBA" id="ARBA00022989"/>
    </source>
</evidence>
<comment type="caution">
    <text evidence="8">The sequence shown here is derived from an EMBL/GenBank/DDBJ whole genome shotgun (WGS) entry which is preliminary data.</text>
</comment>
<dbReference type="InterPro" id="IPR000537">
    <property type="entry name" value="UbiA_prenyltransferase"/>
</dbReference>
<gene>
    <name evidence="8" type="ORF">DCAR_007687</name>
</gene>
<evidence type="ECO:0000256" key="1">
    <source>
        <dbReference type="ARBA" id="ARBA00004508"/>
    </source>
</evidence>
<organism evidence="8">
    <name type="scientific">Daucus carota subsp. sativus</name>
    <name type="common">Carrot</name>
    <dbReference type="NCBI Taxonomy" id="79200"/>
    <lineage>
        <taxon>Eukaryota</taxon>
        <taxon>Viridiplantae</taxon>
        <taxon>Streptophyta</taxon>
        <taxon>Embryophyta</taxon>
        <taxon>Tracheophyta</taxon>
        <taxon>Spermatophyta</taxon>
        <taxon>Magnoliopsida</taxon>
        <taxon>eudicotyledons</taxon>
        <taxon>Gunneridae</taxon>
        <taxon>Pentapetalae</taxon>
        <taxon>asterids</taxon>
        <taxon>campanulids</taxon>
        <taxon>Apiales</taxon>
        <taxon>Apiaceae</taxon>
        <taxon>Apioideae</taxon>
        <taxon>Scandiceae</taxon>
        <taxon>Daucinae</taxon>
        <taxon>Daucus</taxon>
        <taxon>Daucus sect. Daucus</taxon>
    </lineage>
</organism>
<sequence length="400" mass="43975">MLEAHNINSLVSWRLRNSPQQQQGLLTLLQHPQRHLTFPNGSTERKLSVRSCGKILAATLSINSSCSKPTTGNKLPGQTFCGLVEHGFILEPRDDQLTLLQDDLRRKIDTFYRFCRPHTVIGTIIGITSVSLLPVTSLGDLSPAFFIGYLKALIPSIFMNIYVVGLNQLFDVEIDKVNKPNLPLASGEYSMGLGKAIVSACGLMSFAMGIMFQSPPVFFALLICFLFGSAYSVELPFLRWKRNAFLAAISILTVRAITVNLAFFYHIQKYVLGRPMVFPRSLCFATVSISLFTTVIALFKDIPDVDGDRDFGIQSLSVSLGQKRVFWLCIGILLIAYASALVIGASSSFLLSKLVTVIGHCTLASVLWLRANSVNLKDNASVTSFYMSIWKDIGGGAWGA</sequence>
<dbReference type="NCBIfam" id="NF009525">
    <property type="entry name" value="PRK12887.1"/>
    <property type="match status" value="1"/>
</dbReference>
<comment type="similarity">
    <text evidence="2">Belongs to the UbiA prenyltransferase family.</text>
</comment>
<dbReference type="Pfam" id="PF01040">
    <property type="entry name" value="UbiA"/>
    <property type="match status" value="1"/>
</dbReference>
<keyword evidence="5 7" id="KW-1133">Transmembrane helix</keyword>
<dbReference type="AlphaFoldDB" id="A0A166EQJ1"/>
<feature type="transmembrane region" description="Helical" evidence="7">
    <location>
        <begin position="277"/>
        <end position="299"/>
    </location>
</feature>
<feature type="transmembrane region" description="Helical" evidence="7">
    <location>
        <begin position="191"/>
        <end position="212"/>
    </location>
</feature>
<keyword evidence="6 7" id="KW-0472">Membrane</keyword>
<dbReference type="PANTHER" id="PTHR43009">
    <property type="entry name" value="HOMOGENTISATE SOLANESYLTRANSFERASE, CHLOROPLASTIC"/>
    <property type="match status" value="1"/>
</dbReference>
<keyword evidence="3" id="KW-0808">Transferase</keyword>
<evidence type="ECO:0000313" key="8">
    <source>
        <dbReference type="EMBL" id="KZN06850.1"/>
    </source>
</evidence>
<comment type="subcellular location">
    <subcellularLocation>
        <location evidence="1">Plastid</location>
        <location evidence="1">Chloroplast membrane</location>
        <topology evidence="1">Multi-pass membrane protein</topology>
    </subcellularLocation>
</comment>
<feature type="transmembrane region" description="Helical" evidence="7">
    <location>
        <begin position="245"/>
        <end position="265"/>
    </location>
</feature>
<evidence type="ECO:0000256" key="2">
    <source>
        <dbReference type="ARBA" id="ARBA00005985"/>
    </source>
</evidence>
<name>A0A166EQJ1_DAUCS</name>
<dbReference type="GO" id="GO:0004659">
    <property type="term" value="F:prenyltransferase activity"/>
    <property type="evidence" value="ECO:0007669"/>
    <property type="project" value="InterPro"/>
</dbReference>
<feature type="transmembrane region" description="Helical" evidence="7">
    <location>
        <begin position="325"/>
        <end position="343"/>
    </location>
</feature>
<dbReference type="InterPro" id="IPR044502">
    <property type="entry name" value="AtHST-like"/>
</dbReference>
<evidence type="ECO:0000256" key="3">
    <source>
        <dbReference type="ARBA" id="ARBA00022679"/>
    </source>
</evidence>
<evidence type="ECO:0000256" key="4">
    <source>
        <dbReference type="ARBA" id="ARBA00022692"/>
    </source>
</evidence>
<dbReference type="Gene3D" id="1.10.357.140">
    <property type="entry name" value="UbiA prenyltransferase"/>
    <property type="match status" value="1"/>
</dbReference>
<protein>
    <recommendedName>
        <fullName evidence="9">Homogentisate phytyltransferase</fullName>
    </recommendedName>
</protein>
<dbReference type="STRING" id="79200.A0A166EQJ1"/>
<feature type="transmembrane region" description="Helical" evidence="7">
    <location>
        <begin position="218"/>
        <end position="238"/>
    </location>
</feature>
<dbReference type="PANTHER" id="PTHR43009:SF7">
    <property type="entry name" value="HOMOGENTISATE GERANYLGERANYLTRANSFERASE, CHLOROPLASTIC"/>
    <property type="match status" value="1"/>
</dbReference>
<dbReference type="CDD" id="cd13960">
    <property type="entry name" value="PT_UbiA_HPT1"/>
    <property type="match status" value="1"/>
</dbReference>
<dbReference type="InterPro" id="IPR044878">
    <property type="entry name" value="UbiA_sf"/>
</dbReference>
<dbReference type="GO" id="GO:0031969">
    <property type="term" value="C:chloroplast membrane"/>
    <property type="evidence" value="ECO:0007669"/>
    <property type="project" value="UniProtKB-SubCell"/>
</dbReference>
<evidence type="ECO:0008006" key="9">
    <source>
        <dbReference type="Google" id="ProtNLM"/>
    </source>
</evidence>
<accession>A0A166EQJ1</accession>